<dbReference type="AlphaFoldDB" id="A0A4C1VAE5"/>
<reference evidence="1 2" key="1">
    <citation type="journal article" date="2019" name="Commun. Biol.">
        <title>The bagworm genome reveals a unique fibroin gene that provides high tensile strength.</title>
        <authorList>
            <person name="Kono N."/>
            <person name="Nakamura H."/>
            <person name="Ohtoshi R."/>
            <person name="Tomita M."/>
            <person name="Numata K."/>
            <person name="Arakawa K."/>
        </authorList>
    </citation>
    <scope>NUCLEOTIDE SEQUENCE [LARGE SCALE GENOMIC DNA]</scope>
</reference>
<keyword evidence="2" id="KW-1185">Reference proteome</keyword>
<accession>A0A4C1VAE5</accession>
<protein>
    <submittedName>
        <fullName evidence="1">Uncharacterized protein</fullName>
    </submittedName>
</protein>
<dbReference type="Proteomes" id="UP000299102">
    <property type="component" value="Unassembled WGS sequence"/>
</dbReference>
<evidence type="ECO:0000313" key="1">
    <source>
        <dbReference type="EMBL" id="GBP35751.1"/>
    </source>
</evidence>
<organism evidence="1 2">
    <name type="scientific">Eumeta variegata</name>
    <name type="common">Bagworm moth</name>
    <name type="synonym">Eumeta japonica</name>
    <dbReference type="NCBI Taxonomy" id="151549"/>
    <lineage>
        <taxon>Eukaryota</taxon>
        <taxon>Metazoa</taxon>
        <taxon>Ecdysozoa</taxon>
        <taxon>Arthropoda</taxon>
        <taxon>Hexapoda</taxon>
        <taxon>Insecta</taxon>
        <taxon>Pterygota</taxon>
        <taxon>Neoptera</taxon>
        <taxon>Endopterygota</taxon>
        <taxon>Lepidoptera</taxon>
        <taxon>Glossata</taxon>
        <taxon>Ditrysia</taxon>
        <taxon>Tineoidea</taxon>
        <taxon>Psychidae</taxon>
        <taxon>Oiketicinae</taxon>
        <taxon>Eumeta</taxon>
    </lineage>
</organism>
<name>A0A4C1VAE5_EUMVA</name>
<dbReference type="EMBL" id="BGZK01000308">
    <property type="protein sequence ID" value="GBP35751.1"/>
    <property type="molecule type" value="Genomic_DNA"/>
</dbReference>
<evidence type="ECO:0000313" key="2">
    <source>
        <dbReference type="Proteomes" id="UP000299102"/>
    </source>
</evidence>
<proteinExistence type="predicted"/>
<gene>
    <name evidence="1" type="ORF">EVAR_82686_1</name>
</gene>
<sequence>MHLWLHWELQVSLGVADHLSGGCLSNLIISDPILHFAFDEPFHDVNSPDTAAAQLGELIPAGPMEPNGLFVRAEVRSG</sequence>
<comment type="caution">
    <text evidence="1">The sequence shown here is derived from an EMBL/GenBank/DDBJ whole genome shotgun (WGS) entry which is preliminary data.</text>
</comment>